<keyword evidence="2" id="KW-0456">Lyase</keyword>
<dbReference type="SMART" id="SM01007">
    <property type="entry name" value="Aldolase_II"/>
    <property type="match status" value="1"/>
</dbReference>
<reference evidence="4 5" key="1">
    <citation type="journal article" date="2013" name="Appl. Environ. Microbiol.">
        <title>Variation of the Virus-Related Elements within Syntenic Genomes of the Hyperthermophilic Archaeon Aeropyrum.</title>
        <authorList>
            <person name="Daifuku T."/>
            <person name="Yoshida T."/>
            <person name="Kitamura T."/>
            <person name="Kawaichi S."/>
            <person name="Inoue T."/>
            <person name="Nomura K."/>
            <person name="Yoshida Y."/>
            <person name="Kuno S."/>
            <person name="Sako Y."/>
        </authorList>
    </citation>
    <scope>NUCLEOTIDE SEQUENCE [LARGE SCALE GENOMIC DNA]</scope>
    <source>
        <strain evidence="4 5">SY1</strain>
    </source>
</reference>
<dbReference type="GO" id="GO:0019323">
    <property type="term" value="P:pentose catabolic process"/>
    <property type="evidence" value="ECO:0007669"/>
    <property type="project" value="TreeGrafter"/>
</dbReference>
<dbReference type="UniPathway" id="UPA00071"/>
<dbReference type="InterPro" id="IPR036409">
    <property type="entry name" value="Aldolase_II/adducin_N_sf"/>
</dbReference>
<dbReference type="InterPro" id="IPR050197">
    <property type="entry name" value="Aldolase_class_II_sugar_metab"/>
</dbReference>
<proteinExistence type="predicted"/>
<keyword evidence="5" id="KW-1185">Reference proteome</keyword>
<dbReference type="Gene3D" id="3.40.225.10">
    <property type="entry name" value="Class II aldolase/adducin N-terminal domain"/>
    <property type="match status" value="1"/>
</dbReference>
<dbReference type="InterPro" id="IPR001303">
    <property type="entry name" value="Aldolase_II/adducin_N"/>
</dbReference>
<name>U3TAE8_9CREN</name>
<dbReference type="SUPFAM" id="SSF53639">
    <property type="entry name" value="AraD/HMP-PK domain-like"/>
    <property type="match status" value="1"/>
</dbReference>
<evidence type="ECO:0000256" key="2">
    <source>
        <dbReference type="ARBA" id="ARBA00023239"/>
    </source>
</evidence>
<dbReference type="PANTHER" id="PTHR22789:SF0">
    <property type="entry name" value="3-OXO-TETRONATE 4-PHOSPHATE DECARBOXYLASE-RELATED"/>
    <property type="match status" value="1"/>
</dbReference>
<dbReference type="EMBL" id="AP012489">
    <property type="protein sequence ID" value="BAN90507.1"/>
    <property type="molecule type" value="Genomic_DNA"/>
</dbReference>
<dbReference type="Proteomes" id="UP000016887">
    <property type="component" value="Chromosome"/>
</dbReference>
<protein>
    <submittedName>
        <fullName evidence="4">Aldolase class II protein</fullName>
    </submittedName>
</protein>
<keyword evidence="1" id="KW-0479">Metal-binding</keyword>
<dbReference type="GO" id="GO:0046872">
    <property type="term" value="F:metal ion binding"/>
    <property type="evidence" value="ECO:0007669"/>
    <property type="project" value="UniProtKB-KW"/>
</dbReference>
<accession>U3TAE8</accession>
<evidence type="ECO:0000313" key="4">
    <source>
        <dbReference type="EMBL" id="BAN90507.1"/>
    </source>
</evidence>
<sequence>MLQTGITLLRRSRGRVRVFYTPRGPIEKSVMSDVAEVLRTLYERGLVQAMGGNVSVLHNGLVYISPTRLFRGGLRWLDVAVMTMDGRVVRGRPSSEWRMHIAIYRRLKGVTAVVHAHPPALLAADAAGLRLEASLLMEAQATVGCIASVPRVKPGTWELADAVATALEASGCRAAVLRNHGVVAVGGSVWEALNMAEAVEDLARISLGIGGRVVGG</sequence>
<gene>
    <name evidence="4" type="ORF">ACAM_1038</name>
</gene>
<dbReference type="GeneID" id="17110375"/>
<evidence type="ECO:0000313" key="5">
    <source>
        <dbReference type="Proteomes" id="UP000016887"/>
    </source>
</evidence>
<dbReference type="GO" id="GO:0005829">
    <property type="term" value="C:cytosol"/>
    <property type="evidence" value="ECO:0007669"/>
    <property type="project" value="TreeGrafter"/>
</dbReference>
<dbReference type="PANTHER" id="PTHR22789">
    <property type="entry name" value="FUCULOSE PHOSPHATE ALDOLASE"/>
    <property type="match status" value="1"/>
</dbReference>
<dbReference type="eggNOG" id="arCOG04226">
    <property type="taxonomic scope" value="Archaea"/>
</dbReference>
<dbReference type="RefSeq" id="WP_022541779.1">
    <property type="nucleotide sequence ID" value="NC_022521.1"/>
</dbReference>
<evidence type="ECO:0000256" key="1">
    <source>
        <dbReference type="ARBA" id="ARBA00022723"/>
    </source>
</evidence>
<dbReference type="STRING" id="1198449.ACAM_1038"/>
<dbReference type="AlphaFoldDB" id="U3TAE8"/>
<dbReference type="KEGG" id="acj:ACAM_1038"/>
<dbReference type="Pfam" id="PF00596">
    <property type="entry name" value="Aldolase_II"/>
    <property type="match status" value="1"/>
</dbReference>
<organism evidence="4 5">
    <name type="scientific">Aeropyrum camini SY1 = JCM 12091</name>
    <dbReference type="NCBI Taxonomy" id="1198449"/>
    <lineage>
        <taxon>Archaea</taxon>
        <taxon>Thermoproteota</taxon>
        <taxon>Thermoprotei</taxon>
        <taxon>Desulfurococcales</taxon>
        <taxon>Desulfurococcaceae</taxon>
        <taxon>Aeropyrum</taxon>
    </lineage>
</organism>
<feature type="domain" description="Class II aldolase/adducin N-terminal" evidence="3">
    <location>
        <begin position="32"/>
        <end position="207"/>
    </location>
</feature>
<evidence type="ECO:0000259" key="3">
    <source>
        <dbReference type="SMART" id="SM01007"/>
    </source>
</evidence>
<dbReference type="GO" id="GO:0016832">
    <property type="term" value="F:aldehyde-lyase activity"/>
    <property type="evidence" value="ECO:0007669"/>
    <property type="project" value="TreeGrafter"/>
</dbReference>